<dbReference type="GO" id="GO:0046983">
    <property type="term" value="F:protein dimerization activity"/>
    <property type="evidence" value="ECO:0007669"/>
    <property type="project" value="InterPro"/>
</dbReference>
<reference evidence="1 2" key="1">
    <citation type="submission" date="2020-08" db="EMBL/GenBank/DDBJ databases">
        <title>Genomic Encyclopedia of Type Strains, Phase IV (KMG-IV): sequencing the most valuable type-strain genomes for metagenomic binning, comparative biology and taxonomic classification.</title>
        <authorList>
            <person name="Goeker M."/>
        </authorList>
    </citation>
    <scope>NUCLEOTIDE SEQUENCE [LARGE SCALE GENOMIC DNA]</scope>
    <source>
        <strain evidence="1 2">DSM 11805</strain>
    </source>
</reference>
<name>A0A841RNP1_9BACI</name>
<dbReference type="InterPro" id="IPR037208">
    <property type="entry name" value="Spo0E-like_sf"/>
</dbReference>
<dbReference type="SUPFAM" id="SSF140500">
    <property type="entry name" value="BAS1536-like"/>
    <property type="match status" value="1"/>
</dbReference>
<evidence type="ECO:0008006" key="3">
    <source>
        <dbReference type="Google" id="ProtNLM"/>
    </source>
</evidence>
<dbReference type="EMBL" id="JACHON010000005">
    <property type="protein sequence ID" value="MBB6512795.1"/>
    <property type="molecule type" value="Genomic_DNA"/>
</dbReference>
<keyword evidence="2" id="KW-1185">Reference proteome</keyword>
<dbReference type="AlphaFoldDB" id="A0A841RNP1"/>
<comment type="caution">
    <text evidence="1">The sequence shown here is derived from an EMBL/GenBank/DDBJ whole genome shotgun (WGS) entry which is preliminary data.</text>
</comment>
<dbReference type="InterPro" id="IPR036638">
    <property type="entry name" value="HLH_DNA-bd_sf"/>
</dbReference>
<evidence type="ECO:0000313" key="2">
    <source>
        <dbReference type="Proteomes" id="UP000572212"/>
    </source>
</evidence>
<dbReference type="Pfam" id="PF09388">
    <property type="entry name" value="SpoOE-like"/>
    <property type="match status" value="1"/>
</dbReference>
<protein>
    <recommendedName>
        <fullName evidence="3">Spo0E like sporulation regulatory protein</fullName>
    </recommendedName>
</protein>
<dbReference type="GO" id="GO:0043937">
    <property type="term" value="P:regulation of sporulation"/>
    <property type="evidence" value="ECO:0007669"/>
    <property type="project" value="InterPro"/>
</dbReference>
<gene>
    <name evidence="1" type="ORF">GGQ92_001584</name>
</gene>
<dbReference type="Proteomes" id="UP000572212">
    <property type="component" value="Unassembled WGS sequence"/>
</dbReference>
<organism evidence="1 2">
    <name type="scientific">Gracilibacillus halotolerans</name>
    <dbReference type="NCBI Taxonomy" id="74386"/>
    <lineage>
        <taxon>Bacteria</taxon>
        <taxon>Bacillati</taxon>
        <taxon>Bacillota</taxon>
        <taxon>Bacilli</taxon>
        <taxon>Bacillales</taxon>
        <taxon>Bacillaceae</taxon>
        <taxon>Gracilibacillus</taxon>
    </lineage>
</organism>
<dbReference type="Gene3D" id="4.10.280.10">
    <property type="entry name" value="Helix-loop-helix DNA-binding domain"/>
    <property type="match status" value="1"/>
</dbReference>
<proteinExistence type="predicted"/>
<accession>A0A841RNP1</accession>
<sequence>MNKEQLRNEIERTRSEMLLSAEKQGLTADQTVQLSEKLDEHILLYQKKFSPK</sequence>
<evidence type="ECO:0000313" key="1">
    <source>
        <dbReference type="EMBL" id="MBB6512795.1"/>
    </source>
</evidence>
<dbReference type="RefSeq" id="WP_184246745.1">
    <property type="nucleotide sequence ID" value="NZ_BAAACU010000059.1"/>
</dbReference>
<dbReference type="InterPro" id="IPR018540">
    <property type="entry name" value="Spo0E-like"/>
</dbReference>